<evidence type="ECO:0000256" key="9">
    <source>
        <dbReference type="ARBA" id="ARBA00023157"/>
    </source>
</evidence>
<dbReference type="Gene3D" id="1.20.1550.10">
    <property type="entry name" value="DsbB-like"/>
    <property type="match status" value="1"/>
</dbReference>
<feature type="disulfide bond" description="Redox-active" evidence="12">
    <location>
        <begin position="41"/>
        <end position="44"/>
    </location>
</feature>
<evidence type="ECO:0000313" key="15">
    <source>
        <dbReference type="Proteomes" id="UP000233375"/>
    </source>
</evidence>
<feature type="transmembrane region" description="Helical" evidence="13">
    <location>
        <begin position="115"/>
        <end position="140"/>
    </location>
</feature>
<sequence>MKNKNNPTDTREHILFLAWLASLISMFGSLYFSEIREFEPCTLCWYQRILMYPLVIILGLAVIKKDYKITFYTMILSSIGACISMYHYSIQKFPFLSNTAPSCGRVPCTGDYINWLGFITIPLLALTGFIIIFICSIIVWRQSKNNTN</sequence>
<dbReference type="AlphaFoldDB" id="A0A2N0Z7D2"/>
<keyword evidence="4 12" id="KW-0812">Transmembrane</keyword>
<keyword evidence="3 12" id="KW-0813">Transport</keyword>
<protein>
    <recommendedName>
        <fullName evidence="12">Probable disulfide formation protein</fullName>
    </recommendedName>
    <alternativeName>
        <fullName evidence="12">Disulfide oxidoreductase</fullName>
    </alternativeName>
    <alternativeName>
        <fullName evidence="12">Thiol-disulfide oxidoreductase</fullName>
    </alternativeName>
</protein>
<evidence type="ECO:0000256" key="1">
    <source>
        <dbReference type="ARBA" id="ARBA00004141"/>
    </source>
</evidence>
<keyword evidence="10 12" id="KW-0143">Chaperone</keyword>
<evidence type="ECO:0000256" key="7">
    <source>
        <dbReference type="ARBA" id="ARBA00023002"/>
    </source>
</evidence>
<keyword evidence="9 12" id="KW-1015">Disulfide bond</keyword>
<comment type="similarity">
    <text evidence="2 12">Belongs to the DsbB family. BdbC subfamily.</text>
</comment>
<accession>A0A2N0Z7D2</accession>
<evidence type="ECO:0000256" key="2">
    <source>
        <dbReference type="ARBA" id="ARBA00007602"/>
    </source>
</evidence>
<dbReference type="GO" id="GO:0005886">
    <property type="term" value="C:plasma membrane"/>
    <property type="evidence" value="ECO:0007669"/>
    <property type="project" value="UniProtKB-SubCell"/>
</dbReference>
<keyword evidence="12" id="KW-1003">Cell membrane</keyword>
<dbReference type="InterPro" id="IPR012187">
    <property type="entry name" value="Disulphide_bond_form_BdbC"/>
</dbReference>
<evidence type="ECO:0000256" key="11">
    <source>
        <dbReference type="ARBA" id="ARBA00023284"/>
    </source>
</evidence>
<comment type="caution">
    <text evidence="14">The sequence shown here is derived from an EMBL/GenBank/DDBJ whole genome shotgun (WGS) entry which is preliminary data.</text>
</comment>
<keyword evidence="5 12" id="KW-0249">Electron transport</keyword>
<dbReference type="GO" id="GO:0015035">
    <property type="term" value="F:protein-disulfide reductase activity"/>
    <property type="evidence" value="ECO:0007669"/>
    <property type="project" value="UniProtKB-UniRule"/>
</dbReference>
<keyword evidence="8 12" id="KW-0472">Membrane</keyword>
<evidence type="ECO:0000256" key="10">
    <source>
        <dbReference type="ARBA" id="ARBA00023186"/>
    </source>
</evidence>
<dbReference type="RefSeq" id="WP_101175112.1">
    <property type="nucleotide sequence ID" value="NZ_PISE01000003.1"/>
</dbReference>
<evidence type="ECO:0000313" key="14">
    <source>
        <dbReference type="EMBL" id="PKG25394.1"/>
    </source>
</evidence>
<dbReference type="PANTHER" id="PTHR43469:SF1">
    <property type="entry name" value="SPBETA PROPHAGE-DERIVED DISULFIDE BOND FORMATION PROTEIN B"/>
    <property type="match status" value="1"/>
</dbReference>
<keyword evidence="15" id="KW-1185">Reference proteome</keyword>
<name>A0A2N0Z7D2_9BACI</name>
<dbReference type="PANTHER" id="PTHR43469">
    <property type="entry name" value="DISULFIDE FORMATION PROTEIN-RELATED"/>
    <property type="match status" value="1"/>
</dbReference>
<dbReference type="InterPro" id="IPR003752">
    <property type="entry name" value="DiS_bond_form_DsbB/BdbC"/>
</dbReference>
<comment type="caution">
    <text evidence="12">Lacks conserved residue(s) required for the propagation of feature annotation.</text>
</comment>
<proteinExistence type="inferred from homology"/>
<evidence type="ECO:0000256" key="8">
    <source>
        <dbReference type="ARBA" id="ARBA00023136"/>
    </source>
</evidence>
<dbReference type="EMBL" id="PISE01000003">
    <property type="protein sequence ID" value="PKG25394.1"/>
    <property type="molecule type" value="Genomic_DNA"/>
</dbReference>
<dbReference type="GO" id="GO:0006457">
    <property type="term" value="P:protein folding"/>
    <property type="evidence" value="ECO:0007669"/>
    <property type="project" value="InterPro"/>
</dbReference>
<dbReference type="HAMAP" id="MF_00287">
    <property type="entry name" value="BdbC"/>
    <property type="match status" value="1"/>
</dbReference>
<evidence type="ECO:0000256" key="5">
    <source>
        <dbReference type="ARBA" id="ARBA00022982"/>
    </source>
</evidence>
<evidence type="ECO:0000256" key="3">
    <source>
        <dbReference type="ARBA" id="ARBA00022448"/>
    </source>
</evidence>
<evidence type="ECO:0000256" key="6">
    <source>
        <dbReference type="ARBA" id="ARBA00022989"/>
    </source>
</evidence>
<dbReference type="OrthoDB" id="158402at2"/>
<feature type="transmembrane region" description="Helical" evidence="13">
    <location>
        <begin position="70"/>
        <end position="88"/>
    </location>
</feature>
<keyword evidence="11 12" id="KW-0676">Redox-active center</keyword>
<comment type="subcellular location">
    <subcellularLocation>
        <location evidence="12">Cell membrane</location>
        <topology evidence="12">Multi-pass membrane protein</topology>
    </subcellularLocation>
    <subcellularLocation>
        <location evidence="1">Membrane</location>
        <topology evidence="1">Multi-pass membrane protein</topology>
    </subcellularLocation>
</comment>
<feature type="transmembrane region" description="Helical" evidence="13">
    <location>
        <begin position="12"/>
        <end position="33"/>
    </location>
</feature>
<dbReference type="SUPFAM" id="SSF158442">
    <property type="entry name" value="DsbB-like"/>
    <property type="match status" value="1"/>
</dbReference>
<reference evidence="14 15" key="1">
    <citation type="journal article" date="2003" name="Int. J. Syst. Evol. Microbiol.">
        <title>Bacillus nealsonii sp. nov., isolated from a spacecraft-assembly facility, whose spores are gamma-radiation resistant.</title>
        <authorList>
            <person name="Venkateswaran K."/>
            <person name="Kempf M."/>
            <person name="Chen F."/>
            <person name="Satomi M."/>
            <person name="Nicholson W."/>
            <person name="Kern R."/>
        </authorList>
    </citation>
    <scope>NUCLEOTIDE SEQUENCE [LARGE SCALE GENOMIC DNA]</scope>
    <source>
        <strain evidence="14 15">FO-92</strain>
    </source>
</reference>
<dbReference type="NCBIfam" id="NF002849">
    <property type="entry name" value="PRK03113.1"/>
    <property type="match status" value="1"/>
</dbReference>
<keyword evidence="6 12" id="KW-1133">Transmembrane helix</keyword>
<feature type="transmembrane region" description="Helical" evidence="13">
    <location>
        <begin position="45"/>
        <end position="63"/>
    </location>
</feature>
<dbReference type="Proteomes" id="UP000233375">
    <property type="component" value="Unassembled WGS sequence"/>
</dbReference>
<keyword evidence="7 12" id="KW-0560">Oxidoreductase</keyword>
<gene>
    <name evidence="12" type="primary">bdbC</name>
    <name evidence="14" type="ORF">CWS01_00705</name>
</gene>
<organism evidence="14 15">
    <name type="scientific">Niallia nealsonii</name>
    <dbReference type="NCBI Taxonomy" id="115979"/>
    <lineage>
        <taxon>Bacteria</taxon>
        <taxon>Bacillati</taxon>
        <taxon>Bacillota</taxon>
        <taxon>Bacilli</taxon>
        <taxon>Bacillales</taxon>
        <taxon>Bacillaceae</taxon>
        <taxon>Niallia</taxon>
    </lineage>
</organism>
<dbReference type="InterPro" id="IPR023380">
    <property type="entry name" value="DsbB-like_sf"/>
</dbReference>
<evidence type="ECO:0000256" key="13">
    <source>
        <dbReference type="SAM" id="Phobius"/>
    </source>
</evidence>
<dbReference type="Pfam" id="PF02600">
    <property type="entry name" value="DsbB"/>
    <property type="match status" value="1"/>
</dbReference>
<evidence type="ECO:0000256" key="4">
    <source>
        <dbReference type="ARBA" id="ARBA00022692"/>
    </source>
</evidence>
<evidence type="ECO:0000256" key="12">
    <source>
        <dbReference type="HAMAP-Rule" id="MF_00287"/>
    </source>
</evidence>
<comment type="function">
    <text evidence="12">Required for disulfide bond formation in some proteins.</text>
</comment>
<dbReference type="PIRSF" id="PIRSF036659">
    <property type="entry name" value="BdbC"/>
    <property type="match status" value="1"/>
</dbReference>